<protein>
    <recommendedName>
        <fullName evidence="4">J domain-containing protein</fullName>
    </recommendedName>
</protein>
<dbReference type="InterPro" id="IPR011990">
    <property type="entry name" value="TPR-like_helical_dom_sf"/>
</dbReference>
<dbReference type="PANTHER" id="PTHR34496">
    <property type="entry name" value="GLCNAC TRANSFERASE-RELATED"/>
    <property type="match status" value="1"/>
</dbReference>
<dbReference type="Proteomes" id="UP000001568">
    <property type="component" value="Chromosome 5"/>
</dbReference>
<dbReference type="Gene3D" id="1.25.40.10">
    <property type="entry name" value="Tetratricopeptide repeat domain"/>
    <property type="match status" value="1"/>
</dbReference>
<dbReference type="PANTHER" id="PTHR34496:SF9">
    <property type="entry name" value="[SKP1-PROTEIN]-HYDROXYPROLINE N-ACETYLGLUCOSAMINYLTRANSFERASE"/>
    <property type="match status" value="1"/>
</dbReference>
<dbReference type="OrthoDB" id="76265at2759"/>
<sequence>MANQSACALAVEAWDDAMERAERAIACDEGYAKAHARRAAALRGKREYARARESLKVCRALLAREGETKMIRDVDAMVAEIDADEARGEQAARVGMQVKMGSKAQAKPNFSAATTKAKKVVTFDPKLDIDCDEDVFDSRASQPPSRRSSSKPMLMDLGVLAVEKAIEMQRAVVEARVEGGFEHKRCKMCGNVCHAKLTACSSCCLPLVSVDSYEPATLPRAGAEAIYESDSDDGEENATTTSAEKDAEPSYLDSDPWWVRYYTRSALTEPTHSRGLDPALRSSYAALDVAPGSDEVTVRAAFRNALARAHPDAGGSAKELDVVARAYDAISLDFWRHDEGAARLRLQSRRLADGSIEFFDSANEDIFVVLEVYRNREAEHTLKRLFSEASDPSRVYVGVTWQYKSTTPPPDALGARIDRLHTNVYVLTEEIQKRAADVKDPVEQEKYLTKMRRLQLKAQRTEDAEEKRCHSARVLEARFRDHVRETHMPWDASEGPSYARHLAMRKWGGEKYVLHIDAMTVVDKGWDEILVSELERCGDDKRVLTAAPLGYELKTQPVVEEETFRQMYQTDVYGTIKDRLPAVSALGEIDPARAPAITCAREFGESLFRTHARQLAEVPSEPTPALFFNSSFAFARAEAFVRDAPPDAHAPFLHLGEDLSASARLYTRGWNLCTPARVPVLRCYSNAPRAMWMEDHRSGKMLYADARFGVGNESDAARREFLNLLSRRRVLQLVAAADDSSQTSRDDPVRFTRAYGAGRDRSIESFIEHIGVDFTAKRISTRAACGGHDGAFVASSKSLPAPFASARTGPSERAARRYV</sequence>
<gene>
    <name evidence="2" type="ORF">OSTLU_31775</name>
</gene>
<dbReference type="RefSeq" id="XP_001417797.1">
    <property type="nucleotide sequence ID" value="XM_001417760.1"/>
</dbReference>
<dbReference type="eggNOG" id="ENOG502RZFG">
    <property type="taxonomic scope" value="Eukaryota"/>
</dbReference>
<dbReference type="SUPFAM" id="SSF48452">
    <property type="entry name" value="TPR-like"/>
    <property type="match status" value="1"/>
</dbReference>
<evidence type="ECO:0008006" key="4">
    <source>
        <dbReference type="Google" id="ProtNLM"/>
    </source>
</evidence>
<dbReference type="Gramene" id="ABO96090">
    <property type="protein sequence ID" value="ABO96090"/>
    <property type="gene ID" value="OSTLU_31775"/>
</dbReference>
<name>A4RXQ3_OSTLU</name>
<feature type="region of interest" description="Disordered" evidence="1">
    <location>
        <begin position="226"/>
        <end position="250"/>
    </location>
</feature>
<organism evidence="2 3">
    <name type="scientific">Ostreococcus lucimarinus (strain CCE9901)</name>
    <dbReference type="NCBI Taxonomy" id="436017"/>
    <lineage>
        <taxon>Eukaryota</taxon>
        <taxon>Viridiplantae</taxon>
        <taxon>Chlorophyta</taxon>
        <taxon>Mamiellophyceae</taxon>
        <taxon>Mamiellales</taxon>
        <taxon>Bathycoccaceae</taxon>
        <taxon>Ostreococcus</taxon>
    </lineage>
</organism>
<dbReference type="OMA" id="HKRCKMC"/>
<evidence type="ECO:0000313" key="3">
    <source>
        <dbReference type="Proteomes" id="UP000001568"/>
    </source>
</evidence>
<dbReference type="EMBL" id="CP000585">
    <property type="protein sequence ID" value="ABO96090.1"/>
    <property type="molecule type" value="Genomic_DNA"/>
</dbReference>
<evidence type="ECO:0000256" key="1">
    <source>
        <dbReference type="SAM" id="MobiDB-lite"/>
    </source>
</evidence>
<dbReference type="CAZy" id="GT60">
    <property type="family name" value="Glycosyltransferase Family 60"/>
</dbReference>
<dbReference type="AlphaFoldDB" id="A4RXQ3"/>
<keyword evidence="3" id="KW-1185">Reference proteome</keyword>
<dbReference type="HOGENOM" id="CLU_345271_0_0_1"/>
<dbReference type="GeneID" id="5001891"/>
<dbReference type="InterPro" id="IPR021067">
    <property type="entry name" value="Glycosyltransferase"/>
</dbReference>
<dbReference type="KEGG" id="olu:OSTLU_31775"/>
<dbReference type="InterPro" id="IPR036869">
    <property type="entry name" value="J_dom_sf"/>
</dbReference>
<accession>A4RXQ3</accession>
<evidence type="ECO:0000313" key="2">
    <source>
        <dbReference type="EMBL" id="ABO96090.1"/>
    </source>
</evidence>
<dbReference type="Pfam" id="PF11397">
    <property type="entry name" value="GlcNAc"/>
    <property type="match status" value="1"/>
</dbReference>
<reference evidence="2 3" key="1">
    <citation type="journal article" date="2007" name="Proc. Natl. Acad. Sci. U.S.A.">
        <title>The tiny eukaryote Ostreococcus provides genomic insights into the paradox of plankton speciation.</title>
        <authorList>
            <person name="Palenik B."/>
            <person name="Grimwood J."/>
            <person name="Aerts A."/>
            <person name="Rouze P."/>
            <person name="Salamov A."/>
            <person name="Putnam N."/>
            <person name="Dupont C."/>
            <person name="Jorgensen R."/>
            <person name="Derelle E."/>
            <person name="Rombauts S."/>
            <person name="Zhou K."/>
            <person name="Otillar R."/>
            <person name="Merchant S.S."/>
            <person name="Podell S."/>
            <person name="Gaasterland T."/>
            <person name="Napoli C."/>
            <person name="Gendler K."/>
            <person name="Manuell A."/>
            <person name="Tai V."/>
            <person name="Vallon O."/>
            <person name="Piganeau G."/>
            <person name="Jancek S."/>
            <person name="Heijde M."/>
            <person name="Jabbari K."/>
            <person name="Bowler C."/>
            <person name="Lohr M."/>
            <person name="Robbens S."/>
            <person name="Werner G."/>
            <person name="Dubchak I."/>
            <person name="Pazour G.J."/>
            <person name="Ren Q."/>
            <person name="Paulsen I."/>
            <person name="Delwiche C."/>
            <person name="Schmutz J."/>
            <person name="Rokhsar D."/>
            <person name="Van de Peer Y."/>
            <person name="Moreau H."/>
            <person name="Grigoriev I.V."/>
        </authorList>
    </citation>
    <scope>NUCLEOTIDE SEQUENCE [LARGE SCALE GENOMIC DNA]</scope>
    <source>
        <strain evidence="2 3">CCE9901</strain>
    </source>
</reference>
<feature type="compositionally biased region" description="Acidic residues" evidence="1">
    <location>
        <begin position="227"/>
        <end position="236"/>
    </location>
</feature>
<dbReference type="SUPFAM" id="SSF46565">
    <property type="entry name" value="Chaperone J-domain"/>
    <property type="match status" value="1"/>
</dbReference>
<proteinExistence type="predicted"/>